<accession>A0A182IHL7</accession>
<dbReference type="EnsemblMetazoa" id="AARA014941-RA">
    <property type="protein sequence ID" value="AARA014941-PA"/>
    <property type="gene ID" value="AARA014941"/>
</dbReference>
<protein>
    <submittedName>
        <fullName evidence="1">Uncharacterized protein</fullName>
    </submittedName>
</protein>
<name>A0A182IHL7_ANOAR</name>
<dbReference type="VEuPathDB" id="VectorBase:AARA014941"/>
<sequence>MTRKLRLEIHTHTLNIKTNNDVRR</sequence>
<keyword evidence="2" id="KW-1185">Reference proteome</keyword>
<dbReference type="Proteomes" id="UP000075840">
    <property type="component" value="Unassembled WGS sequence"/>
</dbReference>
<evidence type="ECO:0000313" key="1">
    <source>
        <dbReference type="EnsemblMetazoa" id="AARA014941-PA"/>
    </source>
</evidence>
<organism evidence="1 2">
    <name type="scientific">Anopheles arabiensis</name>
    <name type="common">Mosquito</name>
    <dbReference type="NCBI Taxonomy" id="7173"/>
    <lineage>
        <taxon>Eukaryota</taxon>
        <taxon>Metazoa</taxon>
        <taxon>Ecdysozoa</taxon>
        <taxon>Arthropoda</taxon>
        <taxon>Hexapoda</taxon>
        <taxon>Insecta</taxon>
        <taxon>Pterygota</taxon>
        <taxon>Neoptera</taxon>
        <taxon>Endopterygota</taxon>
        <taxon>Diptera</taxon>
        <taxon>Nematocera</taxon>
        <taxon>Culicoidea</taxon>
        <taxon>Culicidae</taxon>
        <taxon>Anophelinae</taxon>
        <taxon>Anopheles</taxon>
    </lineage>
</organism>
<evidence type="ECO:0000313" key="2">
    <source>
        <dbReference type="Proteomes" id="UP000075840"/>
    </source>
</evidence>
<dbReference type="AlphaFoldDB" id="A0A182IHL7"/>
<dbReference type="EMBL" id="APCN01000629">
    <property type="status" value="NOT_ANNOTATED_CDS"/>
    <property type="molecule type" value="Genomic_DNA"/>
</dbReference>
<reference evidence="1" key="1">
    <citation type="submission" date="2022-08" db="UniProtKB">
        <authorList>
            <consortium name="EnsemblMetazoa"/>
        </authorList>
    </citation>
    <scope>IDENTIFICATION</scope>
    <source>
        <strain evidence="1">Dongola</strain>
    </source>
</reference>
<proteinExistence type="predicted"/>